<feature type="transmembrane region" description="Helical" evidence="7">
    <location>
        <begin position="215"/>
        <end position="236"/>
    </location>
</feature>
<comment type="subcellular location">
    <subcellularLocation>
        <location evidence="1">Membrane</location>
        <topology evidence="1">Multi-pass membrane protein</topology>
    </subcellularLocation>
</comment>
<evidence type="ECO:0000256" key="3">
    <source>
        <dbReference type="ARBA" id="ARBA00022692"/>
    </source>
</evidence>
<feature type="transmembrane region" description="Helical" evidence="7">
    <location>
        <begin position="458"/>
        <end position="482"/>
    </location>
</feature>
<dbReference type="CDD" id="cd06179">
    <property type="entry name" value="MFS_TRI12_like"/>
    <property type="match status" value="1"/>
</dbReference>
<feature type="transmembrane region" description="Helical" evidence="7">
    <location>
        <begin position="331"/>
        <end position="350"/>
    </location>
</feature>
<dbReference type="InterPro" id="IPR010573">
    <property type="entry name" value="MFS_Str1/Tri12-like"/>
</dbReference>
<evidence type="ECO:0000256" key="5">
    <source>
        <dbReference type="ARBA" id="ARBA00023136"/>
    </source>
</evidence>
<feature type="transmembrane region" description="Helical" evidence="7">
    <location>
        <begin position="257"/>
        <end position="278"/>
    </location>
</feature>
<keyword evidence="3 7" id="KW-0812">Transmembrane</keyword>
<sequence>MADKVDEPRATPSVDDHPKDITSSSAQSLNSEEADKIRSRVLATEKTLLPSGYFWSPKMIGSLAGTGIIVCATYFQFQATAAVLGTAIAQDIGPSLNTALVPTVWTISQPISLLLFGRLSDRFGRRGFALASCALAIIGGIVAATAQSIETLIGAQVLMGIASGVPASYPLLAGELMSNKEKYIGTAAVVVPNVIATGFGAYIGLRLVIVANWRWIYYIFIIMMVPGTLLWTIFYHPPSYVQLHGKKSSKIAEIKKIDFVGVFFLVAGLTLFLLGISWGGPTQPWDSPKIVGLLVSGAVATIAFILYEVFLTPAQPIIPMRFFRDLRGFTCLEVISATYGVMNIALFIIWPQQIANIFGSTVSSWQESAWLSTTAAFGLWGGIVIFGPLMHFIGHIRYQILVSSIWMTAFLGAMASINLEKKNEAIAFSFLGGLTIGWGEVIAAILVQYVVSDQDLGVAFSVISASRTIFGSIFTAAFTAVYTNKVPGYLTSIVPPAVTSAGLPSDAVPELMTAVGAGTQAALLNVTDMNPEILRATNVAVSTAYSRSYAYVYYFAVALGGLAIIASICLRDFDQYLTGHVSRQLYNRGEVNEDPLEKVDVQILRDQNLEEIHSEKLASA</sequence>
<feature type="transmembrane region" description="Helical" evidence="7">
    <location>
        <begin position="425"/>
        <end position="451"/>
    </location>
</feature>
<evidence type="ECO:0000256" key="4">
    <source>
        <dbReference type="ARBA" id="ARBA00022989"/>
    </source>
</evidence>
<dbReference type="InterPro" id="IPR053791">
    <property type="entry name" value="MFS_Tri12-like"/>
</dbReference>
<evidence type="ECO:0000256" key="1">
    <source>
        <dbReference type="ARBA" id="ARBA00004141"/>
    </source>
</evidence>
<comment type="caution">
    <text evidence="9">The sequence shown here is derived from an EMBL/GenBank/DDBJ whole genome shotgun (WGS) entry which is preliminary data.</text>
</comment>
<evidence type="ECO:0000256" key="6">
    <source>
        <dbReference type="SAM" id="MobiDB-lite"/>
    </source>
</evidence>
<dbReference type="EMBL" id="JAKJXO020000018">
    <property type="protein sequence ID" value="KAL1593722.1"/>
    <property type="molecule type" value="Genomic_DNA"/>
</dbReference>
<feature type="transmembrane region" description="Helical" evidence="7">
    <location>
        <begin position="370"/>
        <end position="393"/>
    </location>
</feature>
<keyword evidence="5 7" id="KW-0472">Membrane</keyword>
<evidence type="ECO:0000256" key="7">
    <source>
        <dbReference type="SAM" id="Phobius"/>
    </source>
</evidence>
<dbReference type="SUPFAM" id="SSF103473">
    <property type="entry name" value="MFS general substrate transporter"/>
    <property type="match status" value="1"/>
</dbReference>
<protein>
    <recommendedName>
        <fullName evidence="8">Major facilitator superfamily (MFS) profile domain-containing protein</fullName>
    </recommendedName>
</protein>
<evidence type="ECO:0000256" key="2">
    <source>
        <dbReference type="ARBA" id="ARBA00022448"/>
    </source>
</evidence>
<dbReference type="Pfam" id="PF06609">
    <property type="entry name" value="TRI12"/>
    <property type="match status" value="1"/>
</dbReference>
<keyword evidence="10" id="KW-1185">Reference proteome</keyword>
<accession>A0ABR3QNJ8</accession>
<dbReference type="PANTHER" id="PTHR23501">
    <property type="entry name" value="MAJOR FACILITATOR SUPERFAMILY"/>
    <property type="match status" value="1"/>
</dbReference>
<evidence type="ECO:0000313" key="10">
    <source>
        <dbReference type="Proteomes" id="UP001521785"/>
    </source>
</evidence>
<dbReference type="Gene3D" id="1.20.1250.20">
    <property type="entry name" value="MFS general substrate transporter like domains"/>
    <property type="match status" value="1"/>
</dbReference>
<dbReference type="PROSITE" id="PS50850">
    <property type="entry name" value="MFS"/>
    <property type="match status" value="1"/>
</dbReference>
<feature type="domain" description="Major facilitator superfamily (MFS) profile" evidence="8">
    <location>
        <begin position="59"/>
        <end position="575"/>
    </location>
</feature>
<dbReference type="InterPro" id="IPR020846">
    <property type="entry name" value="MFS_dom"/>
</dbReference>
<feature type="transmembrane region" description="Helical" evidence="7">
    <location>
        <begin position="152"/>
        <end position="172"/>
    </location>
</feature>
<dbReference type="PANTHER" id="PTHR23501:SF109">
    <property type="entry name" value="MAJOR FACILITATOR SUPERFAMILY (MFS) PROFILE DOMAIN-CONTAINING PROTEIN-RELATED"/>
    <property type="match status" value="1"/>
</dbReference>
<keyword evidence="2" id="KW-0813">Transport</keyword>
<feature type="transmembrane region" description="Helical" evidence="7">
    <location>
        <begin position="290"/>
        <end position="310"/>
    </location>
</feature>
<feature type="transmembrane region" description="Helical" evidence="7">
    <location>
        <begin position="59"/>
        <end position="77"/>
    </location>
</feature>
<keyword evidence="4 7" id="KW-1133">Transmembrane helix</keyword>
<feature type="transmembrane region" description="Helical" evidence="7">
    <location>
        <begin position="551"/>
        <end position="570"/>
    </location>
</feature>
<feature type="compositionally biased region" description="Polar residues" evidence="6">
    <location>
        <begin position="21"/>
        <end position="31"/>
    </location>
</feature>
<dbReference type="Proteomes" id="UP001521785">
    <property type="component" value="Unassembled WGS sequence"/>
</dbReference>
<feature type="transmembrane region" description="Helical" evidence="7">
    <location>
        <begin position="97"/>
        <end position="116"/>
    </location>
</feature>
<evidence type="ECO:0000259" key="8">
    <source>
        <dbReference type="PROSITE" id="PS50850"/>
    </source>
</evidence>
<evidence type="ECO:0000313" key="9">
    <source>
        <dbReference type="EMBL" id="KAL1593722.1"/>
    </source>
</evidence>
<organism evidence="9 10">
    <name type="scientific">Paraconiothyrium brasiliense</name>
    <dbReference type="NCBI Taxonomy" id="300254"/>
    <lineage>
        <taxon>Eukaryota</taxon>
        <taxon>Fungi</taxon>
        <taxon>Dikarya</taxon>
        <taxon>Ascomycota</taxon>
        <taxon>Pezizomycotina</taxon>
        <taxon>Dothideomycetes</taxon>
        <taxon>Pleosporomycetidae</taxon>
        <taxon>Pleosporales</taxon>
        <taxon>Massarineae</taxon>
        <taxon>Didymosphaeriaceae</taxon>
        <taxon>Paraconiothyrium</taxon>
    </lineage>
</organism>
<gene>
    <name evidence="9" type="ORF">SLS60_010454</name>
</gene>
<feature type="region of interest" description="Disordered" evidence="6">
    <location>
        <begin position="1"/>
        <end position="32"/>
    </location>
</feature>
<feature type="transmembrane region" description="Helical" evidence="7">
    <location>
        <begin position="400"/>
        <end position="419"/>
    </location>
</feature>
<feature type="compositionally biased region" description="Basic and acidic residues" evidence="6">
    <location>
        <begin position="1"/>
        <end position="20"/>
    </location>
</feature>
<feature type="transmembrane region" description="Helical" evidence="7">
    <location>
        <begin position="184"/>
        <end position="209"/>
    </location>
</feature>
<dbReference type="InterPro" id="IPR036259">
    <property type="entry name" value="MFS_trans_sf"/>
</dbReference>
<reference evidence="9 10" key="1">
    <citation type="submission" date="2024-02" db="EMBL/GenBank/DDBJ databases">
        <title>De novo assembly and annotation of 12 fungi associated with fruit tree decline syndrome in Ontario, Canada.</title>
        <authorList>
            <person name="Sulman M."/>
            <person name="Ellouze W."/>
            <person name="Ilyukhin E."/>
        </authorList>
    </citation>
    <scope>NUCLEOTIDE SEQUENCE [LARGE SCALE GENOMIC DNA]</scope>
    <source>
        <strain evidence="9 10">M42-189</strain>
    </source>
</reference>
<feature type="transmembrane region" description="Helical" evidence="7">
    <location>
        <begin position="128"/>
        <end position="146"/>
    </location>
</feature>
<proteinExistence type="predicted"/>
<name>A0ABR3QNJ8_9PLEO</name>